<evidence type="ECO:0000313" key="4">
    <source>
        <dbReference type="Proteomes" id="UP000325218"/>
    </source>
</evidence>
<keyword evidence="3" id="KW-0378">Hydrolase</keyword>
<dbReference type="InterPro" id="IPR012338">
    <property type="entry name" value="Beta-lactam/transpept-like"/>
</dbReference>
<dbReference type="Pfam" id="PF00395">
    <property type="entry name" value="SLH"/>
    <property type="match status" value="2"/>
</dbReference>
<dbReference type="RefSeq" id="WP_148453847.1">
    <property type="nucleotide sequence ID" value="NZ_VSDO01000003.1"/>
</dbReference>
<dbReference type="InterPro" id="IPR001119">
    <property type="entry name" value="SLH_dom"/>
</dbReference>
<feature type="domain" description="SLH" evidence="2">
    <location>
        <begin position="617"/>
        <end position="681"/>
    </location>
</feature>
<name>A0A5D0CQN8_9BACL</name>
<dbReference type="InterPro" id="IPR001466">
    <property type="entry name" value="Beta-lactam-related"/>
</dbReference>
<dbReference type="AlphaFoldDB" id="A0A5D0CQN8"/>
<dbReference type="PANTHER" id="PTHR46825:SF9">
    <property type="entry name" value="BETA-LACTAMASE-RELATED DOMAIN-CONTAINING PROTEIN"/>
    <property type="match status" value="1"/>
</dbReference>
<dbReference type="InterPro" id="IPR050491">
    <property type="entry name" value="AmpC-like"/>
</dbReference>
<reference evidence="3 4" key="1">
    <citation type="submission" date="2019-08" db="EMBL/GenBank/DDBJ databases">
        <title>Genome sequencing of Paenibacillus faecis DSM 23593(T).</title>
        <authorList>
            <person name="Kook J.-K."/>
            <person name="Park S.-N."/>
            <person name="Lim Y.K."/>
        </authorList>
    </citation>
    <scope>NUCLEOTIDE SEQUENCE [LARGE SCALE GENOMIC DNA]</scope>
    <source>
        <strain evidence="3 4">DSM 23593</strain>
    </source>
</reference>
<gene>
    <name evidence="3" type="ORF">FRY98_16350</name>
</gene>
<dbReference type="SUPFAM" id="SSF56601">
    <property type="entry name" value="beta-lactamase/transpeptidase-like"/>
    <property type="match status" value="1"/>
</dbReference>
<dbReference type="GO" id="GO:0016787">
    <property type="term" value="F:hydrolase activity"/>
    <property type="evidence" value="ECO:0007669"/>
    <property type="project" value="UniProtKB-KW"/>
</dbReference>
<dbReference type="EMBL" id="VSDO01000003">
    <property type="protein sequence ID" value="TYA12276.1"/>
    <property type="molecule type" value="Genomic_DNA"/>
</dbReference>
<feature type="signal peptide" evidence="1">
    <location>
        <begin position="1"/>
        <end position="33"/>
    </location>
</feature>
<evidence type="ECO:0000256" key="1">
    <source>
        <dbReference type="SAM" id="SignalP"/>
    </source>
</evidence>
<comment type="caution">
    <text evidence="3">The sequence shown here is derived from an EMBL/GenBank/DDBJ whole genome shotgun (WGS) entry which is preliminary data.</text>
</comment>
<accession>A0A5D0CQN8</accession>
<protein>
    <submittedName>
        <fullName evidence="3">Serine hydrolase</fullName>
    </submittedName>
</protein>
<dbReference type="OrthoDB" id="846150at2"/>
<organism evidence="3 4">
    <name type="scientific">Paenibacillus faecis</name>
    <dbReference type="NCBI Taxonomy" id="862114"/>
    <lineage>
        <taxon>Bacteria</taxon>
        <taxon>Bacillati</taxon>
        <taxon>Bacillota</taxon>
        <taxon>Bacilli</taxon>
        <taxon>Bacillales</taxon>
        <taxon>Paenibacillaceae</taxon>
        <taxon>Paenibacillus</taxon>
    </lineage>
</organism>
<dbReference type="Proteomes" id="UP000325218">
    <property type="component" value="Unassembled WGS sequence"/>
</dbReference>
<evidence type="ECO:0000313" key="3">
    <source>
        <dbReference type="EMBL" id="TYA12276.1"/>
    </source>
</evidence>
<feature type="domain" description="SLH" evidence="2">
    <location>
        <begin position="496"/>
        <end position="559"/>
    </location>
</feature>
<dbReference type="PANTHER" id="PTHR46825">
    <property type="entry name" value="D-ALANYL-D-ALANINE-CARBOXYPEPTIDASE/ENDOPEPTIDASE AMPH"/>
    <property type="match status" value="1"/>
</dbReference>
<sequence length="681" mass="74871">MKIIIPKGITPAILTTAILIGWTAAAPSLPVAAAQDPIASAQNASTASKKAVPVTAESVEQFADAYFSRPDVKERLKGALFLVVKDDKVLLNKGYGYADTDAKKPVDPDTTVFRMASISKVFTATAVMQLAEQGKLDLERDISEYMTGITIPNRTGSPLTMKHLLTHTTGYDYTEGSAAANRTSLESYVKENIPTVIRKPGEAYRYDNIAYVQQGYIVQNVAKLPFETYTKEHILKPLGMNRSDFVMSDEIQANLAKGYDPEGKAIPLYENTPYIDPTGGLFSTGGDMAKFMIAMLNDGKLGETRILKEQTARTMKSFQFGVHNDLPVMAYGFESFFNHLHNGEAVIGKGGDLAGAHSWMWMLPEHKVGALVIVNGEAIDPRIELFAAFMQQFYPDQRAAAPPQLQRAQEQQTPLTRFEGTYRNLRNPQAISRITANQDGTLTVKDQMGTHQLQKLEALLFQDEEGMKAGFKEDSRGEISYFYYNAPDSFFEKLPTPAPYSDVPEHHPYASSIYLLKQLGKISDDNPSKFGPEETLTRAEFVQMLVQIGGFPLSKEPVRFADTAGHPLAPEIQTAVEHIGVEGVQDGRFEPDRAITRQEAASLAWKFAQAFRPDLPQEAKLSGEQPSPWAREAVQFVAAAKLFGPEVSMGADGTVDYKPTRPMLRQEAAALLAPLAVPSGS</sequence>
<dbReference type="PROSITE" id="PS51272">
    <property type="entry name" value="SLH"/>
    <property type="match status" value="2"/>
</dbReference>
<keyword evidence="1" id="KW-0732">Signal</keyword>
<evidence type="ECO:0000259" key="2">
    <source>
        <dbReference type="PROSITE" id="PS51272"/>
    </source>
</evidence>
<feature type="chain" id="PRO_5022729462" evidence="1">
    <location>
        <begin position="34"/>
        <end position="681"/>
    </location>
</feature>
<keyword evidence="4" id="KW-1185">Reference proteome</keyword>
<proteinExistence type="predicted"/>
<dbReference type="Gene3D" id="3.40.710.10">
    <property type="entry name" value="DD-peptidase/beta-lactamase superfamily"/>
    <property type="match status" value="1"/>
</dbReference>
<dbReference type="Pfam" id="PF00144">
    <property type="entry name" value="Beta-lactamase"/>
    <property type="match status" value="1"/>
</dbReference>